<dbReference type="Proteomes" id="UP000198862">
    <property type="component" value="Unassembled WGS sequence"/>
</dbReference>
<organism evidence="1 2">
    <name type="scientific">Pseudoalteromonas denitrificans DSM 6059</name>
    <dbReference type="NCBI Taxonomy" id="1123010"/>
    <lineage>
        <taxon>Bacteria</taxon>
        <taxon>Pseudomonadati</taxon>
        <taxon>Pseudomonadota</taxon>
        <taxon>Gammaproteobacteria</taxon>
        <taxon>Alteromonadales</taxon>
        <taxon>Pseudoalteromonadaceae</taxon>
        <taxon>Pseudoalteromonas</taxon>
    </lineage>
</organism>
<protein>
    <submittedName>
        <fullName evidence="1">Uncharacterized protein</fullName>
    </submittedName>
</protein>
<evidence type="ECO:0000313" key="1">
    <source>
        <dbReference type="EMBL" id="SFC36539.1"/>
    </source>
</evidence>
<name>A0A1I1IJL0_9GAMM</name>
<dbReference type="RefSeq" id="WP_091982396.1">
    <property type="nucleotide sequence ID" value="NZ_FOLO01000008.1"/>
</dbReference>
<keyword evidence="2" id="KW-1185">Reference proteome</keyword>
<dbReference type="AlphaFoldDB" id="A0A1I1IJL0"/>
<reference evidence="1 2" key="1">
    <citation type="submission" date="2016-10" db="EMBL/GenBank/DDBJ databases">
        <authorList>
            <person name="de Groot N.N."/>
        </authorList>
    </citation>
    <scope>NUCLEOTIDE SEQUENCE [LARGE SCALE GENOMIC DNA]</scope>
    <source>
        <strain evidence="1 2">DSM 6059</strain>
    </source>
</reference>
<proteinExistence type="predicted"/>
<dbReference type="STRING" id="1123010.SAMN02745724_01509"/>
<gene>
    <name evidence="1" type="ORF">SAMN02745724_01509</name>
</gene>
<accession>A0A1I1IJL0</accession>
<dbReference type="EMBL" id="FOLO01000008">
    <property type="protein sequence ID" value="SFC36539.1"/>
    <property type="molecule type" value="Genomic_DNA"/>
</dbReference>
<sequence>MMPDNELNQIISLATDEQLASLYKHYDNKLTEFLNNPDSTEEQINLIADKLLTLSTIVDTTVSQPMELNPEFTNKQSHY</sequence>
<evidence type="ECO:0000313" key="2">
    <source>
        <dbReference type="Proteomes" id="UP000198862"/>
    </source>
</evidence>